<accession>A0A9D2U8Y3</accession>
<evidence type="ECO:0000256" key="1">
    <source>
        <dbReference type="ARBA" id="ARBA00035644"/>
    </source>
</evidence>
<dbReference type="Pfam" id="PF04954">
    <property type="entry name" value="SIP"/>
    <property type="match status" value="1"/>
</dbReference>
<dbReference type="CDD" id="cd06193">
    <property type="entry name" value="siderophore_interacting"/>
    <property type="match status" value="1"/>
</dbReference>
<dbReference type="Proteomes" id="UP000823889">
    <property type="component" value="Unassembled WGS sequence"/>
</dbReference>
<reference evidence="3" key="1">
    <citation type="journal article" date="2021" name="PeerJ">
        <title>Extensive microbial diversity within the chicken gut microbiome revealed by metagenomics and culture.</title>
        <authorList>
            <person name="Gilroy R."/>
            <person name="Ravi A."/>
            <person name="Getino M."/>
            <person name="Pursley I."/>
            <person name="Horton D.L."/>
            <person name="Alikhan N.F."/>
            <person name="Baker D."/>
            <person name="Gharbi K."/>
            <person name="Hall N."/>
            <person name="Watson M."/>
            <person name="Adriaenssens E.M."/>
            <person name="Foster-Nyarko E."/>
            <person name="Jarju S."/>
            <person name="Secka A."/>
            <person name="Antonio M."/>
            <person name="Oren A."/>
            <person name="Chaudhuri R.R."/>
            <person name="La Ragione R."/>
            <person name="Hildebrand F."/>
            <person name="Pallen M.J."/>
        </authorList>
    </citation>
    <scope>NUCLEOTIDE SEQUENCE</scope>
    <source>
        <strain evidence="3">9264</strain>
    </source>
</reference>
<proteinExistence type="inferred from homology"/>
<reference evidence="3" key="2">
    <citation type="submission" date="2021-04" db="EMBL/GenBank/DDBJ databases">
        <authorList>
            <person name="Gilroy R."/>
        </authorList>
    </citation>
    <scope>NUCLEOTIDE SEQUENCE</scope>
    <source>
        <strain evidence="3">9264</strain>
    </source>
</reference>
<comment type="similarity">
    <text evidence="1">Belongs to the SIP oxidoreductase family.</text>
</comment>
<dbReference type="Gene3D" id="2.40.30.10">
    <property type="entry name" value="Translation factors"/>
    <property type="match status" value="1"/>
</dbReference>
<dbReference type="Pfam" id="PF08021">
    <property type="entry name" value="FAD_binding_9"/>
    <property type="match status" value="1"/>
</dbReference>
<dbReference type="AlphaFoldDB" id="A0A9D2U8Y3"/>
<protein>
    <submittedName>
        <fullName evidence="3">Siderophore-interacting protein</fullName>
    </submittedName>
</protein>
<organism evidence="3 4">
    <name type="scientific">Candidatus Paenalcaligenes intestinipullorum</name>
    <dbReference type="NCBI Taxonomy" id="2838718"/>
    <lineage>
        <taxon>Bacteria</taxon>
        <taxon>Pseudomonadati</taxon>
        <taxon>Pseudomonadota</taxon>
        <taxon>Betaproteobacteria</taxon>
        <taxon>Burkholderiales</taxon>
        <taxon>Alcaligenaceae</taxon>
        <taxon>Paenalcaligenes</taxon>
    </lineage>
</organism>
<dbReference type="InterPro" id="IPR007037">
    <property type="entry name" value="SIP_rossman_dom"/>
</dbReference>
<dbReference type="Gene3D" id="3.40.50.80">
    <property type="entry name" value="Nucleotide-binding domain of ferredoxin-NADP reductase (FNR) module"/>
    <property type="match status" value="1"/>
</dbReference>
<dbReference type="SUPFAM" id="SSF63380">
    <property type="entry name" value="Riboflavin synthase domain-like"/>
    <property type="match status" value="1"/>
</dbReference>
<dbReference type="PANTHER" id="PTHR30157">
    <property type="entry name" value="FERRIC REDUCTASE, NADPH-DEPENDENT"/>
    <property type="match status" value="1"/>
</dbReference>
<evidence type="ECO:0000259" key="2">
    <source>
        <dbReference type="PROSITE" id="PS51384"/>
    </source>
</evidence>
<dbReference type="InterPro" id="IPR039374">
    <property type="entry name" value="SIP_fam"/>
</dbReference>
<dbReference type="InterPro" id="IPR039261">
    <property type="entry name" value="FNR_nucleotide-bd"/>
</dbReference>
<gene>
    <name evidence="3" type="ORF">H9906_04460</name>
</gene>
<evidence type="ECO:0000313" key="4">
    <source>
        <dbReference type="Proteomes" id="UP000823889"/>
    </source>
</evidence>
<dbReference type="EMBL" id="DWUQ01000089">
    <property type="protein sequence ID" value="HJD44267.1"/>
    <property type="molecule type" value="Genomic_DNA"/>
</dbReference>
<dbReference type="InterPro" id="IPR013113">
    <property type="entry name" value="SIP_FAD-bd"/>
</dbReference>
<comment type="caution">
    <text evidence="3">The sequence shown here is derived from an EMBL/GenBank/DDBJ whole genome shotgun (WGS) entry which is preliminary data.</text>
</comment>
<dbReference type="PROSITE" id="PS51384">
    <property type="entry name" value="FAD_FR"/>
    <property type="match status" value="1"/>
</dbReference>
<evidence type="ECO:0000313" key="3">
    <source>
        <dbReference type="EMBL" id="HJD44267.1"/>
    </source>
</evidence>
<dbReference type="InterPro" id="IPR017927">
    <property type="entry name" value="FAD-bd_FR_type"/>
</dbReference>
<dbReference type="PANTHER" id="PTHR30157:SF0">
    <property type="entry name" value="NADPH-DEPENDENT FERRIC-CHELATE REDUCTASE"/>
    <property type="match status" value="1"/>
</dbReference>
<dbReference type="GO" id="GO:0016491">
    <property type="term" value="F:oxidoreductase activity"/>
    <property type="evidence" value="ECO:0007669"/>
    <property type="project" value="InterPro"/>
</dbReference>
<name>A0A9D2U8Y3_9BURK</name>
<dbReference type="InterPro" id="IPR017938">
    <property type="entry name" value="Riboflavin_synthase-like_b-brl"/>
</dbReference>
<sequence length="266" mass="29346">MSRPSDTSMNPYAFEKNIHPIQVRTLYVESIQQLSDTMVRIHVGGEQAEGFYSPGFDDHVKLFFPPQGHTQFALPQIGERGVVYDDSLPKPLTRDYTPRYYQPAKRQIALDFVLHEGGVAAEWAQNAQVGDALTLAGPRGSILIPTRFDWELLIGDETALPAIGRRLEELPATTTAWVFVAISSSQARQHLVSQASLQLQWLVLDASSPASEQLVAAIKAFELPSGEGMAWGGVEGSLVAPLRDLLLSKGLPLERQKISSYWKHAV</sequence>
<feature type="domain" description="FAD-binding FR-type" evidence="2">
    <location>
        <begin position="21"/>
        <end position="145"/>
    </location>
</feature>